<comment type="caution">
    <text evidence="1">The sequence shown here is derived from an EMBL/GenBank/DDBJ whole genome shotgun (WGS) entry which is preliminary data.</text>
</comment>
<evidence type="ECO:0000313" key="1">
    <source>
        <dbReference type="EMBL" id="MBI3014505.1"/>
    </source>
</evidence>
<name>A0A932GPC0_UNCTE</name>
<proteinExistence type="predicted"/>
<gene>
    <name evidence="1" type="ORF">HYY65_05465</name>
</gene>
<reference evidence="1" key="1">
    <citation type="submission" date="2020-07" db="EMBL/GenBank/DDBJ databases">
        <title>Huge and variable diversity of episymbiotic CPR bacteria and DPANN archaea in groundwater ecosystems.</title>
        <authorList>
            <person name="He C.Y."/>
            <person name="Keren R."/>
            <person name="Whittaker M."/>
            <person name="Farag I.F."/>
            <person name="Doudna J."/>
            <person name="Cate J.H.D."/>
            <person name="Banfield J.F."/>
        </authorList>
    </citation>
    <scope>NUCLEOTIDE SEQUENCE</scope>
    <source>
        <strain evidence="1">NC_groundwater_717_Ag_S-0.2um_59_8</strain>
    </source>
</reference>
<dbReference type="Proteomes" id="UP000741360">
    <property type="component" value="Unassembled WGS sequence"/>
</dbReference>
<dbReference type="SUPFAM" id="SSF143100">
    <property type="entry name" value="TTHA1013/TTHA0281-like"/>
    <property type="match status" value="1"/>
</dbReference>
<dbReference type="InterPro" id="IPR035069">
    <property type="entry name" value="TTHA1013/TTHA0281-like"/>
</dbReference>
<accession>A0A932GPC0</accession>
<protein>
    <submittedName>
        <fullName evidence="1">Type II toxin-antitoxin system HicB family antitoxin</fullName>
    </submittedName>
</protein>
<dbReference type="Gene3D" id="3.30.160.250">
    <property type="match status" value="1"/>
</dbReference>
<dbReference type="EMBL" id="JACPSX010000098">
    <property type="protein sequence ID" value="MBI3014505.1"/>
    <property type="molecule type" value="Genomic_DNA"/>
</dbReference>
<evidence type="ECO:0000313" key="2">
    <source>
        <dbReference type="Proteomes" id="UP000741360"/>
    </source>
</evidence>
<sequence>MRQIKIIVEKHPDRYVAYPLGVKGVVVGEGETYEEALADVKSAIKFHVESFGDDVLEVEPPVLAGFVAETGVDI</sequence>
<organism evidence="1 2">
    <name type="scientific">Tectimicrobiota bacterium</name>
    <dbReference type="NCBI Taxonomy" id="2528274"/>
    <lineage>
        <taxon>Bacteria</taxon>
        <taxon>Pseudomonadati</taxon>
        <taxon>Nitrospinota/Tectimicrobiota group</taxon>
        <taxon>Candidatus Tectimicrobiota</taxon>
    </lineage>
</organism>
<dbReference type="AlphaFoldDB" id="A0A932GPC0"/>